<dbReference type="GO" id="GO:0005829">
    <property type="term" value="C:cytosol"/>
    <property type="evidence" value="ECO:0007669"/>
    <property type="project" value="TreeGrafter"/>
</dbReference>
<evidence type="ECO:0000256" key="8">
    <source>
        <dbReference type="ARBA" id="ARBA00048988"/>
    </source>
</evidence>
<feature type="binding site" evidence="9">
    <location>
        <begin position="266"/>
        <end position="273"/>
    </location>
    <ligand>
        <name>ATP</name>
        <dbReference type="ChEBI" id="CHEBI:30616"/>
    </ligand>
</feature>
<dbReference type="GO" id="GO:0000725">
    <property type="term" value="P:recombinational repair"/>
    <property type="evidence" value="ECO:0007669"/>
    <property type="project" value="TreeGrafter"/>
</dbReference>
<dbReference type="InterPro" id="IPR027417">
    <property type="entry name" value="P-loop_NTPase"/>
</dbReference>
<dbReference type="RefSeq" id="WP_011713017.1">
    <property type="nucleotide sequence ID" value="NC_008576.1"/>
</dbReference>
<evidence type="ECO:0000313" key="12">
    <source>
        <dbReference type="Proteomes" id="UP000002586"/>
    </source>
</evidence>
<dbReference type="Proteomes" id="UP000002586">
    <property type="component" value="Chromosome"/>
</dbReference>
<dbReference type="GO" id="GO:0003677">
    <property type="term" value="F:DNA binding"/>
    <property type="evidence" value="ECO:0007669"/>
    <property type="project" value="InterPro"/>
</dbReference>
<dbReference type="Gene3D" id="3.40.50.300">
    <property type="entry name" value="P-loop containing nucleotide triphosphate hydrolases"/>
    <property type="match status" value="2"/>
</dbReference>
<dbReference type="GO" id="GO:0005524">
    <property type="term" value="F:ATP binding"/>
    <property type="evidence" value="ECO:0007669"/>
    <property type="project" value="UniProtKB-UniRule"/>
</dbReference>
<dbReference type="eggNOG" id="COG2026">
    <property type="taxonomic scope" value="Bacteria"/>
</dbReference>
<dbReference type="InterPro" id="IPR014016">
    <property type="entry name" value="UvrD-like_ATP-bd"/>
</dbReference>
<dbReference type="InterPro" id="IPR000212">
    <property type="entry name" value="DNA_helicase_UvrD/REP"/>
</dbReference>
<keyword evidence="5" id="KW-0413">Isomerase</keyword>
<dbReference type="eggNOG" id="COG0210">
    <property type="taxonomic scope" value="Bacteria"/>
</dbReference>
<dbReference type="KEGG" id="mgm:Mmc1_1352"/>
<gene>
    <name evidence="11" type="ordered locus">Mmc1_1352</name>
</gene>
<proteinExistence type="predicted"/>
<keyword evidence="1 9" id="KW-0547">Nucleotide-binding</keyword>
<dbReference type="GO" id="GO:0043138">
    <property type="term" value="F:3'-5' DNA helicase activity"/>
    <property type="evidence" value="ECO:0007669"/>
    <property type="project" value="UniProtKB-EC"/>
</dbReference>
<evidence type="ECO:0000256" key="7">
    <source>
        <dbReference type="ARBA" id="ARBA00034808"/>
    </source>
</evidence>
<keyword evidence="4 9" id="KW-0067">ATP-binding</keyword>
<dbReference type="PANTHER" id="PTHR11070">
    <property type="entry name" value="UVRD / RECB / PCRA DNA HELICASE FAMILY MEMBER"/>
    <property type="match status" value="1"/>
</dbReference>
<dbReference type="PROSITE" id="PS51198">
    <property type="entry name" value="UVRD_HELICASE_ATP_BIND"/>
    <property type="match status" value="1"/>
</dbReference>
<organism evidence="11 12">
    <name type="scientific">Magnetococcus marinus (strain ATCC BAA-1437 / JCM 17883 / MC-1)</name>
    <dbReference type="NCBI Taxonomy" id="156889"/>
    <lineage>
        <taxon>Bacteria</taxon>
        <taxon>Pseudomonadati</taxon>
        <taxon>Pseudomonadota</taxon>
        <taxon>Magnetococcia</taxon>
        <taxon>Magnetococcales</taxon>
        <taxon>Magnetococcaceae</taxon>
        <taxon>Magnetococcus</taxon>
    </lineage>
</organism>
<dbReference type="HOGENOM" id="CLU_023846_0_0_5"/>
<evidence type="ECO:0000256" key="4">
    <source>
        <dbReference type="ARBA" id="ARBA00022840"/>
    </source>
</evidence>
<dbReference type="SUPFAM" id="SSF52540">
    <property type="entry name" value="P-loop containing nucleoside triphosphate hydrolases"/>
    <property type="match status" value="1"/>
</dbReference>
<sequence>MAAMKIKVAIASDFLSAFSKIPRKQQNKVMDFIDKFRDNPMSPGINYEKINAAKDTNLRSVRIDNTYRAIVLSPEAGNVYLLLWVDHHDAAYDWASRRVCNVHPETGSLQVIEVETTTVTETKAIPAPEQPVGMFAEIRDRQLVSLGIPETLIDLVRTINDEDELDAMSSRMPEEAYDALVMLAAGYSVEQVDQELVAASAEAVDTADFAAALETPDSKRRFYVVDDEMELKAILSAPLEKWRVFLHPSQHKLVNRDWNGPVRVLGGAGTGKTVVALHRAKWLAQTRCQDGRKRVLFTTFTRNLAADIKANLRKICGEETFSRIEVTNLDRWVSEFLRKNGYEFEIDFGRRTGPLWEKALTMMPSDLGYEPSFYREEWEQVIQPQGITTVTDYFKAPRLGRGTRLNRKARKEVWAVFEEYRYLLDENGLREPDDAMRDALQLLDQKGHDLPYCAVVVDEAQDMGHQAFRLIRRLVPDGDEVQNDIFIVGDGHQRIYRHKVVLGQCGVNIRGRSRKLRINYRTTEENRRWAVGLLEGVPVDDLDGGADDQKGYKSLLHGEQPAVHHFKTAKEESDHIVSLLKECEANGQELSTVCIVARTNGILEQYKAELEAAGIKTHMIHRGEAEKRSVTGVRLATMHRIKGLEFETIIVGSVNEGIVPFSRAVTNTDDPVVRKESENRERALLYVAATRAKRQVVVCSYGRASQFIQTDN</sequence>
<protein>
    <recommendedName>
        <fullName evidence="7">DNA 3'-5' helicase</fullName>
        <ecNumber evidence="7">5.6.2.4</ecNumber>
    </recommendedName>
</protein>
<evidence type="ECO:0000313" key="11">
    <source>
        <dbReference type="EMBL" id="ABK43863.1"/>
    </source>
</evidence>
<name>A0L7C0_MAGMM</name>
<keyword evidence="3 9" id="KW-0347">Helicase</keyword>
<dbReference type="EMBL" id="CP000471">
    <property type="protein sequence ID" value="ABK43863.1"/>
    <property type="molecule type" value="Genomic_DNA"/>
</dbReference>
<dbReference type="SUPFAM" id="SSF143011">
    <property type="entry name" value="RelE-like"/>
    <property type="match status" value="1"/>
</dbReference>
<dbReference type="EC" id="5.6.2.4" evidence="7"/>
<dbReference type="InterPro" id="IPR035093">
    <property type="entry name" value="RelE/ParE_toxin_dom_sf"/>
</dbReference>
<dbReference type="InterPro" id="IPR014017">
    <property type="entry name" value="DNA_helicase_UvrD-like_C"/>
</dbReference>
<evidence type="ECO:0000256" key="2">
    <source>
        <dbReference type="ARBA" id="ARBA00022801"/>
    </source>
</evidence>
<dbReference type="PANTHER" id="PTHR11070:SF45">
    <property type="entry name" value="DNA 3'-5' HELICASE"/>
    <property type="match status" value="1"/>
</dbReference>
<comment type="catalytic activity">
    <reaction evidence="8">
        <text>ATP + H2O = ADP + phosphate + H(+)</text>
        <dbReference type="Rhea" id="RHEA:13065"/>
        <dbReference type="ChEBI" id="CHEBI:15377"/>
        <dbReference type="ChEBI" id="CHEBI:15378"/>
        <dbReference type="ChEBI" id="CHEBI:30616"/>
        <dbReference type="ChEBI" id="CHEBI:43474"/>
        <dbReference type="ChEBI" id="CHEBI:456216"/>
        <dbReference type="EC" id="5.6.2.4"/>
    </reaction>
</comment>
<evidence type="ECO:0000256" key="9">
    <source>
        <dbReference type="PROSITE-ProRule" id="PRU00560"/>
    </source>
</evidence>
<dbReference type="OrthoDB" id="7211215at2"/>
<accession>A0L7C0</accession>
<dbReference type="Pfam" id="PF00580">
    <property type="entry name" value="UvrD-helicase"/>
    <property type="match status" value="1"/>
</dbReference>
<evidence type="ECO:0000256" key="6">
    <source>
        <dbReference type="ARBA" id="ARBA00034617"/>
    </source>
</evidence>
<reference evidence="11 12" key="2">
    <citation type="journal article" date="2012" name="Int. J. Syst. Evol. Microbiol.">
        <title>Magnetococcus marinus gen. nov., sp. nov., a marine, magnetotactic bacterium that represents a novel lineage (Magnetococcaceae fam. nov.; Magnetococcales ord. nov.) at the base of the Alphaproteobacteria.</title>
        <authorList>
            <person name="Bazylinski D.A."/>
            <person name="Williams T.J."/>
            <person name="Lefevre C.T."/>
            <person name="Berg R.J."/>
            <person name="Zhang C.L."/>
            <person name="Bowser S.S."/>
            <person name="Dean A.J."/>
            <person name="Beveridge T.J."/>
        </authorList>
    </citation>
    <scope>NUCLEOTIDE SEQUENCE [LARGE SCALE GENOMIC DNA]</scope>
    <source>
        <strain evidence="12">ATCC BAA-1437 / JCM 17883 / MC-1</strain>
    </source>
</reference>
<evidence type="ECO:0000256" key="5">
    <source>
        <dbReference type="ARBA" id="ARBA00023235"/>
    </source>
</evidence>
<dbReference type="GO" id="GO:0016887">
    <property type="term" value="F:ATP hydrolysis activity"/>
    <property type="evidence" value="ECO:0007669"/>
    <property type="project" value="RHEA"/>
</dbReference>
<dbReference type="Pfam" id="PF13361">
    <property type="entry name" value="UvrD_C"/>
    <property type="match status" value="2"/>
</dbReference>
<evidence type="ECO:0000256" key="3">
    <source>
        <dbReference type="ARBA" id="ARBA00022806"/>
    </source>
</evidence>
<reference evidence="12" key="1">
    <citation type="journal article" date="2009" name="Appl. Environ. Microbiol.">
        <title>Complete genome sequence of the chemolithoautotrophic marine magnetotactic coccus strain MC-1.</title>
        <authorList>
            <person name="Schubbe S."/>
            <person name="Williams T.J."/>
            <person name="Xie G."/>
            <person name="Kiss H.E."/>
            <person name="Brettin T.S."/>
            <person name="Martinez D."/>
            <person name="Ross C.A."/>
            <person name="Schuler D."/>
            <person name="Cox B.L."/>
            <person name="Nealson K.H."/>
            <person name="Bazylinski D.A."/>
        </authorList>
    </citation>
    <scope>NUCLEOTIDE SEQUENCE [LARGE SCALE GENOMIC DNA]</scope>
    <source>
        <strain evidence="12">ATCC BAA-1437 / JCM 17883 / MC-1</strain>
    </source>
</reference>
<evidence type="ECO:0000259" key="10">
    <source>
        <dbReference type="PROSITE" id="PS51198"/>
    </source>
</evidence>
<keyword evidence="12" id="KW-1185">Reference proteome</keyword>
<dbReference type="STRING" id="156889.Mmc1_1352"/>
<dbReference type="AlphaFoldDB" id="A0L7C0"/>
<keyword evidence="2 9" id="KW-0378">Hydrolase</keyword>
<evidence type="ECO:0000256" key="1">
    <source>
        <dbReference type="ARBA" id="ARBA00022741"/>
    </source>
</evidence>
<comment type="catalytic activity">
    <reaction evidence="6">
        <text>Couples ATP hydrolysis with the unwinding of duplex DNA by translocating in the 3'-5' direction.</text>
        <dbReference type="EC" id="5.6.2.4"/>
    </reaction>
</comment>
<feature type="domain" description="UvrD-like helicase ATP-binding" evidence="10">
    <location>
        <begin position="245"/>
        <end position="530"/>
    </location>
</feature>
<dbReference type="Gene3D" id="3.30.2310.20">
    <property type="entry name" value="RelE-like"/>
    <property type="match status" value="1"/>
</dbReference>